<dbReference type="AlphaFoldDB" id="A0A225WUP2"/>
<evidence type="ECO:0000313" key="1">
    <source>
        <dbReference type="EMBL" id="OWZ21394.1"/>
    </source>
</evidence>
<reference evidence="2" key="1">
    <citation type="submission" date="2017-03" db="EMBL/GenBank/DDBJ databases">
        <title>Phytopthora megakarya and P. palmivora, two closely related causual agents of cacao black pod achieved similar genome size and gene model numbers by different mechanisms.</title>
        <authorList>
            <person name="Ali S."/>
            <person name="Shao J."/>
            <person name="Larry D.J."/>
            <person name="Kronmiller B."/>
            <person name="Shen D."/>
            <person name="Strem M.D."/>
            <person name="Melnick R.L."/>
            <person name="Guiltinan M.J."/>
            <person name="Tyler B.M."/>
            <person name="Meinhardt L.W."/>
            <person name="Bailey B.A."/>
        </authorList>
    </citation>
    <scope>NUCLEOTIDE SEQUENCE [LARGE SCALE GENOMIC DNA]</scope>
    <source>
        <strain evidence="2">zdho120</strain>
    </source>
</reference>
<accession>A0A225WUP2</accession>
<evidence type="ECO:0000313" key="2">
    <source>
        <dbReference type="Proteomes" id="UP000198211"/>
    </source>
</evidence>
<keyword evidence="2" id="KW-1185">Reference proteome</keyword>
<comment type="caution">
    <text evidence="1">The sequence shown here is derived from an EMBL/GenBank/DDBJ whole genome shotgun (WGS) entry which is preliminary data.</text>
</comment>
<name>A0A225WUP2_9STRA</name>
<sequence>MTQMVASEWFSKANVHTRRCHNMELVVAAPEGVTGIFPHPLLAPTLWTIHGGRIKVPVVNLVGWTTKVPPIKKLGTWSPTSDRKTVMGISGELDRECVTFWMEAELKGGA</sequence>
<dbReference type="Proteomes" id="UP000198211">
    <property type="component" value="Unassembled WGS sequence"/>
</dbReference>
<proteinExistence type="predicted"/>
<dbReference type="OrthoDB" id="122255at2759"/>
<dbReference type="EMBL" id="NBNE01000230">
    <property type="protein sequence ID" value="OWZ21394.1"/>
    <property type="molecule type" value="Genomic_DNA"/>
</dbReference>
<protein>
    <submittedName>
        <fullName evidence="1">Uncharacterized protein</fullName>
    </submittedName>
</protein>
<organism evidence="1 2">
    <name type="scientific">Phytophthora megakarya</name>
    <dbReference type="NCBI Taxonomy" id="4795"/>
    <lineage>
        <taxon>Eukaryota</taxon>
        <taxon>Sar</taxon>
        <taxon>Stramenopiles</taxon>
        <taxon>Oomycota</taxon>
        <taxon>Peronosporomycetes</taxon>
        <taxon>Peronosporales</taxon>
        <taxon>Peronosporaceae</taxon>
        <taxon>Phytophthora</taxon>
    </lineage>
</organism>
<gene>
    <name evidence="1" type="ORF">PHMEG_0004071</name>
</gene>